<accession>A0A7C9DMB1</accession>
<proteinExistence type="predicted"/>
<dbReference type="AlphaFoldDB" id="A0A7C9DMB1"/>
<evidence type="ECO:0000313" key="2">
    <source>
        <dbReference type="EMBL" id="MBA4643963.1"/>
    </source>
</evidence>
<dbReference type="EMBL" id="GISG01135820">
    <property type="protein sequence ID" value="MBA4643961.1"/>
    <property type="molecule type" value="Transcribed_RNA"/>
</dbReference>
<evidence type="ECO:0000256" key="1">
    <source>
        <dbReference type="SAM" id="MobiDB-lite"/>
    </source>
</evidence>
<sequence>MVGRKPVAMSVSNTVQLIIACKHSCSCHAQKDVCRDSSKKSRKTFLMDYLTECMNCITILKWLPGCKHHPSPQSIKWIGTYPGNSGHAPPQEKASKEIPLKRPNQNKRLRCVIYPKVQTTVQSDPNN</sequence>
<dbReference type="EMBL" id="GISG01135822">
    <property type="protein sequence ID" value="MBA4643963.1"/>
    <property type="molecule type" value="Transcribed_RNA"/>
</dbReference>
<feature type="region of interest" description="Disordered" evidence="1">
    <location>
        <begin position="79"/>
        <end position="98"/>
    </location>
</feature>
<dbReference type="EMBL" id="GISG01135819">
    <property type="protein sequence ID" value="MBA4643960.1"/>
    <property type="molecule type" value="Transcribed_RNA"/>
</dbReference>
<protein>
    <submittedName>
        <fullName evidence="2">Uncharacterized protein</fullName>
    </submittedName>
</protein>
<name>A0A7C9DMB1_OPUST</name>
<organism evidence="2">
    <name type="scientific">Opuntia streptacantha</name>
    <name type="common">Prickly pear cactus</name>
    <name type="synonym">Opuntia cardona</name>
    <dbReference type="NCBI Taxonomy" id="393608"/>
    <lineage>
        <taxon>Eukaryota</taxon>
        <taxon>Viridiplantae</taxon>
        <taxon>Streptophyta</taxon>
        <taxon>Embryophyta</taxon>
        <taxon>Tracheophyta</taxon>
        <taxon>Spermatophyta</taxon>
        <taxon>Magnoliopsida</taxon>
        <taxon>eudicotyledons</taxon>
        <taxon>Gunneridae</taxon>
        <taxon>Pentapetalae</taxon>
        <taxon>Caryophyllales</taxon>
        <taxon>Cactineae</taxon>
        <taxon>Cactaceae</taxon>
        <taxon>Opuntioideae</taxon>
        <taxon>Opuntia</taxon>
    </lineage>
</organism>
<dbReference type="PROSITE" id="PS51257">
    <property type="entry name" value="PROKAR_LIPOPROTEIN"/>
    <property type="match status" value="1"/>
</dbReference>
<dbReference type="EMBL" id="GISG01135821">
    <property type="protein sequence ID" value="MBA4643962.1"/>
    <property type="molecule type" value="Transcribed_RNA"/>
</dbReference>
<reference evidence="2" key="2">
    <citation type="submission" date="2020-07" db="EMBL/GenBank/DDBJ databases">
        <authorList>
            <person name="Vera ALvarez R."/>
            <person name="Arias-Moreno D.M."/>
            <person name="Jimenez-Jacinto V."/>
            <person name="Jimenez-Bremont J.F."/>
            <person name="Swaminathan K."/>
            <person name="Moose S.P."/>
            <person name="Guerrero-Gonzalez M.L."/>
            <person name="Marino-Ramirez L."/>
            <person name="Landsman D."/>
            <person name="Rodriguez-Kessler M."/>
            <person name="Delgado-Sanchez P."/>
        </authorList>
    </citation>
    <scope>NUCLEOTIDE SEQUENCE</scope>
    <source>
        <tissue evidence="2">Cladode</tissue>
    </source>
</reference>
<reference evidence="2" key="1">
    <citation type="journal article" date="2013" name="J. Plant Res.">
        <title>Effect of fungi and light on seed germination of three Opuntia species from semiarid lands of central Mexico.</title>
        <authorList>
            <person name="Delgado-Sanchez P."/>
            <person name="Jimenez-Bremont J.F."/>
            <person name="Guerrero-Gonzalez Mde L."/>
            <person name="Flores J."/>
        </authorList>
    </citation>
    <scope>NUCLEOTIDE SEQUENCE</scope>
    <source>
        <tissue evidence="2">Cladode</tissue>
    </source>
</reference>